<gene>
    <name evidence="1" type="ORF">SU32_04470</name>
</gene>
<dbReference type="RefSeq" id="WP_053998152.1">
    <property type="nucleotide sequence ID" value="NZ_JXMU01000005.1"/>
</dbReference>
<accession>A0A0M9GNM3</accession>
<dbReference type="SUPFAM" id="SSF52172">
    <property type="entry name" value="CheY-like"/>
    <property type="match status" value="1"/>
</dbReference>
<keyword evidence="2" id="KW-1185">Reference proteome</keyword>
<evidence type="ECO:0008006" key="3">
    <source>
        <dbReference type="Google" id="ProtNLM"/>
    </source>
</evidence>
<reference evidence="1 2" key="1">
    <citation type="submission" date="2015-01" db="EMBL/GenBank/DDBJ databases">
        <title>Ahrensia donghaiensis sp. nov., a novel dimethylsulphoniopropionate-cleavage bacterium isolated from seawater and emended descriptions of the genus Ahrensia and Ahrensia kielensis.</title>
        <authorList>
            <person name="Liu J."/>
        </authorList>
    </citation>
    <scope>NUCLEOTIDE SEQUENCE [LARGE SCALE GENOMIC DNA]</scope>
    <source>
        <strain evidence="1 2">LZD062</strain>
    </source>
</reference>
<name>A0A0M9GNM3_9HYPH</name>
<dbReference type="Proteomes" id="UP000038011">
    <property type="component" value="Unassembled WGS sequence"/>
</dbReference>
<dbReference type="EMBL" id="JXMU01000005">
    <property type="protein sequence ID" value="KPB02030.1"/>
    <property type="molecule type" value="Genomic_DNA"/>
</dbReference>
<evidence type="ECO:0000313" key="2">
    <source>
        <dbReference type="Proteomes" id="UP000038011"/>
    </source>
</evidence>
<dbReference type="OrthoDB" id="582170at2"/>
<dbReference type="PATRIC" id="fig|1514904.3.peg.2883"/>
<dbReference type="InterPro" id="IPR011006">
    <property type="entry name" value="CheY-like_superfamily"/>
</dbReference>
<sequence>MSTVSGQVIAIIEREYLIAIDVERIITENFTCKTHVIMPDEALEKLPKTGCDILILDADMPAEIISSFDEIVAASNPSIVLMTVSDTDPKTYFQLPFHAALAKPFTDEQVVEKLTPLLA</sequence>
<dbReference type="Gene3D" id="3.40.50.2300">
    <property type="match status" value="1"/>
</dbReference>
<dbReference type="AlphaFoldDB" id="A0A0M9GNM3"/>
<proteinExistence type="predicted"/>
<organism evidence="1 2">
    <name type="scientific">Ahrensia marina</name>
    <dbReference type="NCBI Taxonomy" id="1514904"/>
    <lineage>
        <taxon>Bacteria</taxon>
        <taxon>Pseudomonadati</taxon>
        <taxon>Pseudomonadota</taxon>
        <taxon>Alphaproteobacteria</taxon>
        <taxon>Hyphomicrobiales</taxon>
        <taxon>Ahrensiaceae</taxon>
        <taxon>Ahrensia</taxon>
    </lineage>
</organism>
<comment type="caution">
    <text evidence="1">The sequence shown here is derived from an EMBL/GenBank/DDBJ whole genome shotgun (WGS) entry which is preliminary data.</text>
</comment>
<protein>
    <recommendedName>
        <fullName evidence="3">Response regulatory domain-containing protein</fullName>
    </recommendedName>
</protein>
<evidence type="ECO:0000313" key="1">
    <source>
        <dbReference type="EMBL" id="KPB02030.1"/>
    </source>
</evidence>